<dbReference type="PANTHER" id="PTHR30441:SF8">
    <property type="entry name" value="DUF748 DOMAIN-CONTAINING PROTEIN"/>
    <property type="match status" value="1"/>
</dbReference>
<evidence type="ECO:0000256" key="1">
    <source>
        <dbReference type="ARBA" id="ARBA00004167"/>
    </source>
</evidence>
<evidence type="ECO:0000313" key="8">
    <source>
        <dbReference type="Proteomes" id="UP000199153"/>
    </source>
</evidence>
<organism evidence="7 8">
    <name type="scientific">Salegentibacter flavus</name>
    <dbReference type="NCBI Taxonomy" id="287099"/>
    <lineage>
        <taxon>Bacteria</taxon>
        <taxon>Pseudomonadati</taxon>
        <taxon>Bacteroidota</taxon>
        <taxon>Flavobacteriia</taxon>
        <taxon>Flavobacteriales</taxon>
        <taxon>Flavobacteriaceae</taxon>
        <taxon>Salegentibacter</taxon>
    </lineage>
</organism>
<keyword evidence="2 5" id="KW-0812">Transmembrane</keyword>
<feature type="domain" description="Translocation and assembly module TamB C-terminal" evidence="6">
    <location>
        <begin position="1176"/>
        <end position="1631"/>
    </location>
</feature>
<keyword evidence="8" id="KW-1185">Reference proteome</keyword>
<protein>
    <recommendedName>
        <fullName evidence="6">Translocation and assembly module TamB C-terminal domain-containing protein</fullName>
    </recommendedName>
</protein>
<keyword evidence="3 5" id="KW-1133">Transmembrane helix</keyword>
<dbReference type="OrthoDB" id="9811276at2"/>
<dbReference type="Pfam" id="PF04357">
    <property type="entry name" value="TamB"/>
    <property type="match status" value="1"/>
</dbReference>
<name>A0A1I4Z7L6_9FLAO</name>
<dbReference type="STRING" id="287099.SAMN05660413_01170"/>
<dbReference type="InterPro" id="IPR007452">
    <property type="entry name" value="TamB_C"/>
</dbReference>
<dbReference type="Proteomes" id="UP000199153">
    <property type="component" value="Unassembled WGS sequence"/>
</dbReference>
<evidence type="ECO:0000256" key="3">
    <source>
        <dbReference type="ARBA" id="ARBA00022989"/>
    </source>
</evidence>
<sequence>MNKKSKKKRYKLWRILAKIIAGVLILILLLILFIRSPWGQNIIVDKITSSFAEKTNTRIEIDRLFFTFSGNINLDGLYLEDQQGDTLIYSEKLEADIPIWPIIRGRGISVNSLDWSGVKANIHREDSLGGFNFNYLMEALTASDTITSQDTTQTTPMQIKIGEVKLSNFDLKYDDKVSGIDSEIKLGSLILEMEKTDLENMDFQIADLVIENSNVRYHQTKTIPESDEEETPLPKISANSVRLENIKASYNSVPDSLEIQAGIGEFLFINPNLQLPQNRIAIDQIDLGSSQIAVNIQTQQAKEDSSPQSQEDFQWPEYYLSLKELNLENNSFTFTENGKEPQEEYFDATAIALENINGRATDFLFEEQDANLNLENLSFNELSGYDLNEFSGDFALSDKEMNFSELQLQLNQNNLQGDFSAQYSSLNDFIQKPENSELSINLPQANFDINDLFKFQPDLRQNEYLLALSKNTVNGQVQVNGKLADLSVSTAKIYWGETYINATGRVKNVTDPDRISFNFPDAEIVSTRQDLQQFVDESELGFRIPNEIDLQGGVSGTPTNITADVILNSSDGKIDLEGSFRSEKIMAFNADLSTTELNLGNFLSNENMGLMNLDLTASGSGDNMNSMDGEVEGMINSFTYNDYPINELPLSGEIEDGEGMLSTSYRDENLDATLEAYVQLDSIAPEAQIDLDLKGADLQALGFTSRHIKTGLKLKANFKGNAENYDVDAQLRDAIAVYDNEPYFAGDLNLDAHVTPDTTALHIQNRILELSLESNADPIDFAEALERHYMSYYRDRKIDTASNPVNIKLKGEIRQAPILTDVFISGIKEMDTITLNMDFREKERELTGAINLPKLQYGSNVIDSLAFKMNSNKENLDFEFGFNSLEGGPLLVQKTFLQGKMEDQKLYLDFVSNDRDSLLVHVMTETIRQGDSVKVSVNSSELILNKNNWNIPENNSIVYAQDKLEFDNFRISRNQQEINLDNSSGNTAKEHIALNFKNFNLATIFSYFNPEQELAGGKMDGSLVMEEPFGSTAMLADLEVIDFRVMEAPLGVLNLDASAKGGGDYALDLSTKGGELDMDLTGEYTASSEEAAQLNMDLQINELQLSVLERFSQGEIKETSGSITGNVKIEGATLEPRYSGSLNFQNAGFNVARLNAAFELRQEKIDIDNDGIYLDNFTIKDRNDNEFVVSGEILTETYLNPEFDLRLEANDFNALNSTREDNDIFFGKANFDVDARITGDLKLPRIDGNLRVSSNTDLTYIMPDAELEMMERDGIVRFVNREDPDDILTGNTEEATAVISGILVNTLIDIDEGAVFTIIIDDNTGDNFRVAGEGELTFNIASNGRTSLSGRYVMNRGHYEMSLYELVKRRFEIVEGSSIAWSGDPMEARMDISALYEVETSASSLMAGGPTRSDFGRFRQELPFQVYLNVDGELMQPKLSFGLDMPEEQQGAIGGEVYGRIQQLNQQEAELNKQVFSLLVLNRFFPEGGSDGSRGGTMDIARDNLNQALSDQLNRFSDQLVGETGIELNFGVDSFTDYQGESPQERTQLDITAQKRLMDDRLIVSVGSQVDVQGSSPTGESAPMIGNVSLEYLLTENGRFRLKGFRRNTYENVIDGQIIISGIALIFTREFNKFKELFEKELQETQKEK</sequence>
<evidence type="ECO:0000256" key="5">
    <source>
        <dbReference type="SAM" id="Phobius"/>
    </source>
</evidence>
<evidence type="ECO:0000313" key="7">
    <source>
        <dbReference type="EMBL" id="SFN46272.1"/>
    </source>
</evidence>
<comment type="subcellular location">
    <subcellularLocation>
        <location evidence="1">Membrane</location>
        <topology evidence="1">Single-pass membrane protein</topology>
    </subcellularLocation>
</comment>
<evidence type="ECO:0000259" key="6">
    <source>
        <dbReference type="Pfam" id="PF04357"/>
    </source>
</evidence>
<dbReference type="PANTHER" id="PTHR30441">
    <property type="entry name" value="DUF748 DOMAIN-CONTAINING PROTEIN"/>
    <property type="match status" value="1"/>
</dbReference>
<dbReference type="EMBL" id="FOVL01000005">
    <property type="protein sequence ID" value="SFN46272.1"/>
    <property type="molecule type" value="Genomic_DNA"/>
</dbReference>
<dbReference type="GO" id="GO:0090313">
    <property type="term" value="P:regulation of protein targeting to membrane"/>
    <property type="evidence" value="ECO:0007669"/>
    <property type="project" value="TreeGrafter"/>
</dbReference>
<accession>A0A1I4Z7L6</accession>
<dbReference type="GO" id="GO:0009306">
    <property type="term" value="P:protein secretion"/>
    <property type="evidence" value="ECO:0007669"/>
    <property type="project" value="InterPro"/>
</dbReference>
<evidence type="ECO:0000256" key="4">
    <source>
        <dbReference type="ARBA" id="ARBA00023136"/>
    </source>
</evidence>
<gene>
    <name evidence="7" type="ORF">SAMN05660413_01170</name>
</gene>
<dbReference type="InterPro" id="IPR052894">
    <property type="entry name" value="AsmA-related"/>
</dbReference>
<feature type="transmembrane region" description="Helical" evidence="5">
    <location>
        <begin position="12"/>
        <end position="34"/>
    </location>
</feature>
<keyword evidence="4 5" id="KW-0472">Membrane</keyword>
<dbReference type="GO" id="GO:0005886">
    <property type="term" value="C:plasma membrane"/>
    <property type="evidence" value="ECO:0007669"/>
    <property type="project" value="InterPro"/>
</dbReference>
<evidence type="ECO:0000256" key="2">
    <source>
        <dbReference type="ARBA" id="ARBA00022692"/>
    </source>
</evidence>
<reference evidence="7 8" key="1">
    <citation type="submission" date="2016-10" db="EMBL/GenBank/DDBJ databases">
        <authorList>
            <person name="de Groot N.N."/>
        </authorList>
    </citation>
    <scope>NUCLEOTIDE SEQUENCE [LARGE SCALE GENOMIC DNA]</scope>
    <source>
        <strain evidence="7 8">DSM 17794</strain>
    </source>
</reference>
<proteinExistence type="predicted"/>